<dbReference type="EMBL" id="AMCV02000040">
    <property type="protein sequence ID" value="TDZ15492.1"/>
    <property type="molecule type" value="Genomic_DNA"/>
</dbReference>
<evidence type="ECO:0000313" key="2">
    <source>
        <dbReference type="Proteomes" id="UP000014480"/>
    </source>
</evidence>
<organism evidence="1 2">
    <name type="scientific">Colletotrichum orbiculare (strain 104-T / ATCC 96160 / CBS 514.97 / LARS 414 / MAFF 240422)</name>
    <name type="common">Cucumber anthracnose fungus</name>
    <name type="synonym">Colletotrichum lagenarium</name>
    <dbReference type="NCBI Taxonomy" id="1213857"/>
    <lineage>
        <taxon>Eukaryota</taxon>
        <taxon>Fungi</taxon>
        <taxon>Dikarya</taxon>
        <taxon>Ascomycota</taxon>
        <taxon>Pezizomycotina</taxon>
        <taxon>Sordariomycetes</taxon>
        <taxon>Hypocreomycetidae</taxon>
        <taxon>Glomerellales</taxon>
        <taxon>Glomerellaceae</taxon>
        <taxon>Colletotrichum</taxon>
        <taxon>Colletotrichum orbiculare species complex</taxon>
    </lineage>
</organism>
<accession>A0A484FBU3</accession>
<evidence type="ECO:0000313" key="1">
    <source>
        <dbReference type="EMBL" id="TDZ15492.1"/>
    </source>
</evidence>
<reference evidence="2" key="1">
    <citation type="journal article" date="2013" name="New Phytol.">
        <title>Comparative genomic and transcriptomic analyses reveal the hemibiotrophic stage shift of Colletotrichum fungi.</title>
        <authorList>
            <person name="Gan P."/>
            <person name="Ikeda K."/>
            <person name="Irieda H."/>
            <person name="Narusaka M."/>
            <person name="O'Connell R.J."/>
            <person name="Narusaka Y."/>
            <person name="Takano Y."/>
            <person name="Kubo Y."/>
            <person name="Shirasu K."/>
        </authorList>
    </citation>
    <scope>NUCLEOTIDE SEQUENCE [LARGE SCALE GENOMIC DNA]</scope>
    <source>
        <strain evidence="2">104-T / ATCC 96160 / CBS 514.97 / LARS 414 / MAFF 240422</strain>
    </source>
</reference>
<dbReference type="Proteomes" id="UP000014480">
    <property type="component" value="Unassembled WGS sequence"/>
</dbReference>
<gene>
    <name evidence="1" type="ORF">Cob_v011562</name>
</gene>
<sequence length="85" mass="9643">MPKVKTRIKDGRSIVISLFPPRVGPRKILGKRSLPLTTRCMTGDERLEFCTTRSTLEAEFNSPSRIVCCTARGRLVFHHPYSLDP</sequence>
<protein>
    <submittedName>
        <fullName evidence="1">Uncharacterized protein</fullName>
    </submittedName>
</protein>
<name>A0A484FBU3_COLOR</name>
<comment type="caution">
    <text evidence="1">The sequence shown here is derived from an EMBL/GenBank/DDBJ whole genome shotgun (WGS) entry which is preliminary data.</text>
</comment>
<proteinExistence type="predicted"/>
<reference evidence="2" key="2">
    <citation type="journal article" date="2019" name="Mol. Plant Microbe Interact.">
        <title>Genome sequence resources for four phytopathogenic fungi from the Colletotrichum orbiculare species complex.</title>
        <authorList>
            <person name="Gan P."/>
            <person name="Tsushima A."/>
            <person name="Narusaka M."/>
            <person name="Narusaka Y."/>
            <person name="Takano Y."/>
            <person name="Kubo Y."/>
            <person name="Shirasu K."/>
        </authorList>
    </citation>
    <scope>GENOME REANNOTATION</scope>
    <source>
        <strain evidence="2">104-T / ATCC 96160 / CBS 514.97 / LARS 414 / MAFF 240422</strain>
    </source>
</reference>
<keyword evidence="2" id="KW-1185">Reference proteome</keyword>
<dbReference type="AlphaFoldDB" id="A0A484FBU3"/>